<dbReference type="SUPFAM" id="SSF51735">
    <property type="entry name" value="NAD(P)-binding Rossmann-fold domains"/>
    <property type="match status" value="1"/>
</dbReference>
<dbReference type="Gene3D" id="3.30.360.10">
    <property type="entry name" value="Dihydrodipicolinate Reductase, domain 2"/>
    <property type="match status" value="1"/>
</dbReference>
<proteinExistence type="predicted"/>
<organism evidence="3">
    <name type="scientific">marine metagenome</name>
    <dbReference type="NCBI Taxonomy" id="408172"/>
    <lineage>
        <taxon>unclassified sequences</taxon>
        <taxon>metagenomes</taxon>
        <taxon>ecological metagenomes</taxon>
    </lineage>
</organism>
<evidence type="ECO:0008006" key="4">
    <source>
        <dbReference type="Google" id="ProtNLM"/>
    </source>
</evidence>
<dbReference type="AlphaFoldDB" id="A0A382G733"/>
<dbReference type="Pfam" id="PF01408">
    <property type="entry name" value="GFO_IDH_MocA"/>
    <property type="match status" value="1"/>
</dbReference>
<name>A0A382G733_9ZZZZ</name>
<feature type="non-terminal residue" evidence="3">
    <location>
        <position position="447"/>
    </location>
</feature>
<dbReference type="InterPro" id="IPR036291">
    <property type="entry name" value="NAD(P)-bd_dom_sf"/>
</dbReference>
<dbReference type="EMBL" id="UINC01053758">
    <property type="protein sequence ID" value="SVB70672.1"/>
    <property type="molecule type" value="Genomic_DNA"/>
</dbReference>
<evidence type="ECO:0000259" key="2">
    <source>
        <dbReference type="Pfam" id="PF19051"/>
    </source>
</evidence>
<dbReference type="PANTHER" id="PTHR43818:SF10">
    <property type="entry name" value="NADH-DEPENDENT DEHYDROGENASE-RELATED"/>
    <property type="match status" value="1"/>
</dbReference>
<dbReference type="InterPro" id="IPR050463">
    <property type="entry name" value="Gfo/Idh/MocA_oxidrdct_glycsds"/>
</dbReference>
<dbReference type="InterPro" id="IPR006311">
    <property type="entry name" value="TAT_signal"/>
</dbReference>
<dbReference type="GO" id="GO:0000166">
    <property type="term" value="F:nucleotide binding"/>
    <property type="evidence" value="ECO:0007669"/>
    <property type="project" value="InterPro"/>
</dbReference>
<dbReference type="InterPro" id="IPR043906">
    <property type="entry name" value="Gfo/Idh/MocA_OxRdtase_bact_C"/>
</dbReference>
<evidence type="ECO:0000259" key="1">
    <source>
        <dbReference type="Pfam" id="PF01408"/>
    </source>
</evidence>
<accession>A0A382G733</accession>
<gene>
    <name evidence="3" type="ORF">METZ01_LOCUS223526</name>
</gene>
<sequence length="447" mass="48806">MSRKTLIKNYSRRQFIGAGAASALAITYLPSRVFGANERLAFAGIGVGGKGGGDIGQAGGLGDVVALCDIDPRRGGGSFNKFGKAKRYTDYRKMLEEMGKSIDACTVSTPDHNHAPAALRAIRQGIHVYVQKPLTHTVFEARQMRLEAKKHKVCTQMGNQGTASTGLREGVEAMQSGVLGDLKEVHVWTNRPVWPQAPRVTSRLPEQPVPDHIDWDSFIGPAPMRPYNSGYHPFKWRGWWDYGTGALGDMACHTANLAYMGVQLTQPDWVEPITVGPLNPETYPGWAVVKMNFPAIKGRGKVTFNWYEGKEDGKKKLPPKDLLHGIKPSNSGSLVVGTKGILYSPNDYGSSWKLLPARGGKDAPKYQKVKPTLPRNNGGDGGMKREWVEAIRKNKPEIALSNFDYGANLTEAILLGNVAMKVGAGFEWNAAKLTSPNKSVAQHVTKE</sequence>
<dbReference type="SUPFAM" id="SSF55347">
    <property type="entry name" value="Glyceraldehyde-3-phosphate dehydrogenase-like, C-terminal domain"/>
    <property type="match status" value="1"/>
</dbReference>
<dbReference type="PROSITE" id="PS51318">
    <property type="entry name" value="TAT"/>
    <property type="match status" value="1"/>
</dbReference>
<feature type="domain" description="Gfo/Idh/MocA-like oxidoreductase bacterial type C-terminal" evidence="2">
    <location>
        <begin position="194"/>
        <end position="254"/>
    </location>
</feature>
<dbReference type="Pfam" id="PF19051">
    <property type="entry name" value="GFO_IDH_MocA_C2"/>
    <property type="match status" value="1"/>
</dbReference>
<dbReference type="PANTHER" id="PTHR43818">
    <property type="entry name" value="BCDNA.GH03377"/>
    <property type="match status" value="1"/>
</dbReference>
<feature type="domain" description="Gfo/Idh/MocA-like oxidoreductase N-terminal" evidence="1">
    <location>
        <begin position="41"/>
        <end position="158"/>
    </location>
</feature>
<protein>
    <recommendedName>
        <fullName evidence="4">Gfo/Idh/MocA-like oxidoreductase N-terminal domain-containing protein</fullName>
    </recommendedName>
</protein>
<dbReference type="InterPro" id="IPR000683">
    <property type="entry name" value="Gfo/Idh/MocA-like_OxRdtase_N"/>
</dbReference>
<evidence type="ECO:0000313" key="3">
    <source>
        <dbReference type="EMBL" id="SVB70672.1"/>
    </source>
</evidence>
<dbReference type="Gene3D" id="3.40.50.720">
    <property type="entry name" value="NAD(P)-binding Rossmann-like Domain"/>
    <property type="match status" value="1"/>
</dbReference>
<reference evidence="3" key="1">
    <citation type="submission" date="2018-05" db="EMBL/GenBank/DDBJ databases">
        <authorList>
            <person name="Lanie J.A."/>
            <person name="Ng W.-L."/>
            <person name="Kazmierczak K.M."/>
            <person name="Andrzejewski T.M."/>
            <person name="Davidsen T.M."/>
            <person name="Wayne K.J."/>
            <person name="Tettelin H."/>
            <person name="Glass J.I."/>
            <person name="Rusch D."/>
            <person name="Podicherti R."/>
            <person name="Tsui H.-C.T."/>
            <person name="Winkler M.E."/>
        </authorList>
    </citation>
    <scope>NUCLEOTIDE SEQUENCE</scope>
</reference>